<name>A0A364MTN3_STELY</name>
<organism evidence="2 3">
    <name type="scientific">Stemphylium lycopersici</name>
    <name type="common">Tomato gray leaf spot disease fungus</name>
    <name type="synonym">Thyrospora lycopersici</name>
    <dbReference type="NCBI Taxonomy" id="183478"/>
    <lineage>
        <taxon>Eukaryota</taxon>
        <taxon>Fungi</taxon>
        <taxon>Dikarya</taxon>
        <taxon>Ascomycota</taxon>
        <taxon>Pezizomycotina</taxon>
        <taxon>Dothideomycetes</taxon>
        <taxon>Pleosporomycetidae</taxon>
        <taxon>Pleosporales</taxon>
        <taxon>Pleosporineae</taxon>
        <taxon>Pleosporaceae</taxon>
        <taxon>Stemphylium</taxon>
    </lineage>
</organism>
<comment type="caution">
    <text evidence="2">The sequence shown here is derived from an EMBL/GenBank/DDBJ whole genome shotgun (WGS) entry which is preliminary data.</text>
</comment>
<evidence type="ECO:0000256" key="1">
    <source>
        <dbReference type="SAM" id="MobiDB-lite"/>
    </source>
</evidence>
<protein>
    <submittedName>
        <fullName evidence="2">Uncharacterized protein</fullName>
    </submittedName>
</protein>
<evidence type="ECO:0000313" key="3">
    <source>
        <dbReference type="Proteomes" id="UP000249619"/>
    </source>
</evidence>
<dbReference type="AlphaFoldDB" id="A0A364MTN3"/>
<accession>A0A364MTN3</accession>
<reference evidence="3" key="1">
    <citation type="submission" date="2018-05" db="EMBL/GenBank/DDBJ databases">
        <title>Draft genome sequence of Stemphylium lycopersici strain CIDEFI 213.</title>
        <authorList>
            <person name="Medina R."/>
            <person name="Franco M.E.E."/>
            <person name="Lucentini C.G."/>
            <person name="Saparrat M.C.N."/>
            <person name="Balatti P.A."/>
        </authorList>
    </citation>
    <scope>NUCLEOTIDE SEQUENCE [LARGE SCALE GENOMIC DNA]</scope>
    <source>
        <strain evidence="3">CIDEFI 213</strain>
    </source>
</reference>
<feature type="region of interest" description="Disordered" evidence="1">
    <location>
        <begin position="429"/>
        <end position="483"/>
    </location>
</feature>
<dbReference type="Proteomes" id="UP000249619">
    <property type="component" value="Unassembled WGS sequence"/>
</dbReference>
<evidence type="ECO:0000313" key="2">
    <source>
        <dbReference type="EMBL" id="RAR02865.1"/>
    </source>
</evidence>
<proteinExistence type="predicted"/>
<keyword evidence="3" id="KW-1185">Reference proteome</keyword>
<sequence>MISFRDTIRANASSFTSVFKQKAKQQYEDGCLKAEAYANEMQQSAKLTAPHLDSTGMGDAQPSYQQTEWLFQTKTKNTSTTNTDCITQYDEPQLASEQLEDQGAAAQVGGKIKETNRLAREAEHRQMMVVQDYIAGHRATRALRSSRLQKEEAFTARSHTQFLSSPSAPTKHAPDMSFYDNQTSEESLRYVQERLTAILGPERMKLQLLPSGHNPIDPVIEEHYQQVATNDILSQWEIYKAEIRQQEEEHQRQVQEEEAVRLKAQILLTDYRNVYVGRLEKLALYGSDLAKGVDLLEAALQSGSIDDAARVVRDFTQQVLLPIDGLIKECSKEIPLEEVGAEKLKGFWPIERLNSMYKVLKRESNLPAEALYMLQGIEAICNPIKKPTPFQDPFAPKPAPIKDFRLNFVSSNAGSATNASSANGFSSLGAASTPAQKEAKEQQNVPASEGSGFSKLLAATAEKANGSKQEGSGAAPNMPPISIMPPKIAARENVLRYVATENMAFESEVQDLIRNNDVVNVHRRQARACLQEIINKANGEEGFLEDLDAGNYRTQIEDCVTKINTLPAGPRMNRDTQALKKLCGRALKLWAVHAK</sequence>
<gene>
    <name evidence="2" type="ORF">DDE83_008429</name>
</gene>
<dbReference type="EMBL" id="QGDH01000199">
    <property type="protein sequence ID" value="RAR02865.1"/>
    <property type="molecule type" value="Genomic_DNA"/>
</dbReference>